<dbReference type="Proteomes" id="UP000887579">
    <property type="component" value="Unplaced"/>
</dbReference>
<reference evidence="2" key="1">
    <citation type="submission" date="2022-11" db="UniProtKB">
        <authorList>
            <consortium name="WormBaseParasite"/>
        </authorList>
    </citation>
    <scope>IDENTIFICATION</scope>
</reference>
<sequence>MLQIMSYPKFELEVEQYNKYAKLINQLSGGKPENHEDAFKQLGPLILPNPSEPKRLQQKITDLYNVINDLCHPETGDISNVLQTARYYNGLYDYEVLRFEPGRYDPRFEKNKDFTGCRFLLYDSIKLTGINERWFLAEGLLTLVIKNCNVFIKLETLEIFGKKIGKFKHLTTLELSNCKLDKIPEMLLQNLSKSIIELILFDNNISVIPSLISRLVNLEVLNLNNNPELDDAGIPWNALPESLMFLEIKNTKITKIPNETKKLSRLRALNVQGPNLKEIDWDGITEGLEKLSISNLLVFNRTTATEKRINSFFLSDENLTGDRSIIIPSYVRELNLSNNKLQFTTFNFRQPPFSLLKILILSKNLLSSIPWEVLPSTLEHLDLSQNTFKEIESVKNLINIKEFLMSDNRIFKITAEFNELKKLKIIDLSRNALSSLPKGFEFIFSNYLTVKLNENKFNYKNGNIKEDLWNRLPSTLHLNLSQNVLGELPCQLIGKIMELQAIDCNLKYICPQIYAKFYDFNDRRYNIFRQRLLLNIAKNDDLKNLSFIPRKIYSAIPLSTEKPTDEHRYFSRAFDETQLLTTLNVCHF</sequence>
<name>A0AC34FF76_9BILA</name>
<protein>
    <submittedName>
        <fullName evidence="2">Leucine rich repeat protein</fullName>
    </submittedName>
</protein>
<evidence type="ECO:0000313" key="2">
    <source>
        <dbReference type="WBParaSite" id="ES5_v2.g15974.t1"/>
    </source>
</evidence>
<dbReference type="WBParaSite" id="ES5_v2.g15974.t1">
    <property type="protein sequence ID" value="ES5_v2.g15974.t1"/>
    <property type="gene ID" value="ES5_v2.g15974"/>
</dbReference>
<proteinExistence type="predicted"/>
<accession>A0AC34FF76</accession>
<evidence type="ECO:0000313" key="1">
    <source>
        <dbReference type="Proteomes" id="UP000887579"/>
    </source>
</evidence>
<organism evidence="1 2">
    <name type="scientific">Panagrolaimus sp. ES5</name>
    <dbReference type="NCBI Taxonomy" id="591445"/>
    <lineage>
        <taxon>Eukaryota</taxon>
        <taxon>Metazoa</taxon>
        <taxon>Ecdysozoa</taxon>
        <taxon>Nematoda</taxon>
        <taxon>Chromadorea</taxon>
        <taxon>Rhabditida</taxon>
        <taxon>Tylenchina</taxon>
        <taxon>Panagrolaimomorpha</taxon>
        <taxon>Panagrolaimoidea</taxon>
        <taxon>Panagrolaimidae</taxon>
        <taxon>Panagrolaimus</taxon>
    </lineage>
</organism>